<feature type="non-terminal residue" evidence="1">
    <location>
        <position position="69"/>
    </location>
</feature>
<organism evidence="1">
    <name type="scientific">Solanum chacoense</name>
    <name type="common">Chaco potato</name>
    <dbReference type="NCBI Taxonomy" id="4108"/>
    <lineage>
        <taxon>Eukaryota</taxon>
        <taxon>Viridiplantae</taxon>
        <taxon>Streptophyta</taxon>
        <taxon>Embryophyta</taxon>
        <taxon>Tracheophyta</taxon>
        <taxon>Spermatophyta</taxon>
        <taxon>Magnoliopsida</taxon>
        <taxon>eudicotyledons</taxon>
        <taxon>Gunneridae</taxon>
        <taxon>Pentapetalae</taxon>
        <taxon>asterids</taxon>
        <taxon>lamiids</taxon>
        <taxon>Solanales</taxon>
        <taxon>Solanaceae</taxon>
        <taxon>Solanoideae</taxon>
        <taxon>Solaneae</taxon>
        <taxon>Solanum</taxon>
    </lineage>
</organism>
<name>A0A0V0GG24_SOLCH</name>
<evidence type="ECO:0000313" key="1">
    <source>
        <dbReference type="EMBL" id="JAP06711.1"/>
    </source>
</evidence>
<reference evidence="1" key="1">
    <citation type="submission" date="2015-12" db="EMBL/GenBank/DDBJ databases">
        <title>Gene expression during late stages of embryo sac development: a critical building block for successful pollen-pistil interactions.</title>
        <authorList>
            <person name="Liu Y."/>
            <person name="Joly V."/>
            <person name="Sabar M."/>
            <person name="Matton D.P."/>
        </authorList>
    </citation>
    <scope>NUCLEOTIDE SEQUENCE</scope>
</reference>
<dbReference type="AlphaFoldDB" id="A0A0V0GG24"/>
<dbReference type="EMBL" id="GEDG01040471">
    <property type="protein sequence ID" value="JAP06711.1"/>
    <property type="molecule type" value="Transcribed_RNA"/>
</dbReference>
<protein>
    <submittedName>
        <fullName evidence="1">Putative ovule protein</fullName>
    </submittedName>
</protein>
<proteinExistence type="predicted"/>
<accession>A0A0V0GG24</accession>
<sequence>MFSVVACVEVHNHIFETTSLFVYLLTQRKLGCKLKLRLPKRLVKELRQKLLQKPKGNENLKEKLPVRHS</sequence>